<evidence type="ECO:0000256" key="1">
    <source>
        <dbReference type="ARBA" id="ARBA00023125"/>
    </source>
</evidence>
<accession>A0A7W7S2Q2</accession>
<protein>
    <submittedName>
        <fullName evidence="4">Site-specific recombinase XerD</fullName>
    </submittedName>
</protein>
<dbReference type="Pfam" id="PF02899">
    <property type="entry name" value="Phage_int_SAM_1"/>
    <property type="match status" value="1"/>
</dbReference>
<reference evidence="4 5" key="1">
    <citation type="submission" date="2020-08" db="EMBL/GenBank/DDBJ databases">
        <title>Sequencing the genomes of 1000 actinobacteria strains.</title>
        <authorList>
            <person name="Klenk H.-P."/>
        </authorList>
    </citation>
    <scope>NUCLEOTIDE SEQUENCE [LARGE SCALE GENOMIC DNA]</scope>
    <source>
        <strain evidence="4 5">DSM 43023</strain>
    </source>
</reference>
<dbReference type="Proteomes" id="UP000534286">
    <property type="component" value="Unassembled WGS sequence"/>
</dbReference>
<dbReference type="EMBL" id="JACHJU010000003">
    <property type="protein sequence ID" value="MBB4941876.1"/>
    <property type="molecule type" value="Genomic_DNA"/>
</dbReference>
<organism evidence="4 5">
    <name type="scientific">Streptosporangium album</name>
    <dbReference type="NCBI Taxonomy" id="47479"/>
    <lineage>
        <taxon>Bacteria</taxon>
        <taxon>Bacillati</taxon>
        <taxon>Actinomycetota</taxon>
        <taxon>Actinomycetes</taxon>
        <taxon>Streptosporangiales</taxon>
        <taxon>Streptosporangiaceae</taxon>
        <taxon>Streptosporangium</taxon>
    </lineage>
</organism>
<feature type="domain" description="Core-binding (CB)" evidence="3">
    <location>
        <begin position="18"/>
        <end position="113"/>
    </location>
</feature>
<dbReference type="AlphaFoldDB" id="A0A7W7S2Q2"/>
<evidence type="ECO:0000313" key="4">
    <source>
        <dbReference type="EMBL" id="MBB4941876.1"/>
    </source>
</evidence>
<dbReference type="InterPro" id="IPR044068">
    <property type="entry name" value="CB"/>
</dbReference>
<evidence type="ECO:0000313" key="5">
    <source>
        <dbReference type="Proteomes" id="UP000534286"/>
    </source>
</evidence>
<dbReference type="Gene3D" id="1.10.150.130">
    <property type="match status" value="1"/>
</dbReference>
<sequence length="144" mass="15716">MGSAVVLEEKWPVLGRHEKAAEWLRIWADLGRAPRTIDAYARGLAEYLLVCERDGIDPVAANRLHVAAFVKELSTRPSRRGANVVALDSGAGLANATLQQRLVSVRLFYDYLRRRDCGSPTRSAVAATHPAGISADTSEGWYPG</sequence>
<dbReference type="GO" id="GO:0003677">
    <property type="term" value="F:DNA binding"/>
    <property type="evidence" value="ECO:0007669"/>
    <property type="project" value="UniProtKB-UniRule"/>
</dbReference>
<dbReference type="PROSITE" id="PS51900">
    <property type="entry name" value="CB"/>
    <property type="match status" value="1"/>
</dbReference>
<comment type="caution">
    <text evidence="4">The sequence shown here is derived from an EMBL/GenBank/DDBJ whole genome shotgun (WGS) entry which is preliminary data.</text>
</comment>
<evidence type="ECO:0000259" key="3">
    <source>
        <dbReference type="PROSITE" id="PS51900"/>
    </source>
</evidence>
<dbReference type="InterPro" id="IPR004107">
    <property type="entry name" value="Integrase_SAM-like_N"/>
</dbReference>
<keyword evidence="1 2" id="KW-0238">DNA-binding</keyword>
<dbReference type="SUPFAM" id="SSF47823">
    <property type="entry name" value="lambda integrase-like, N-terminal domain"/>
    <property type="match status" value="1"/>
</dbReference>
<gene>
    <name evidence="4" type="ORF">FHR32_006262</name>
</gene>
<keyword evidence="5" id="KW-1185">Reference proteome</keyword>
<name>A0A7W7S2Q2_9ACTN</name>
<dbReference type="GO" id="GO:0015074">
    <property type="term" value="P:DNA integration"/>
    <property type="evidence" value="ECO:0007669"/>
    <property type="project" value="InterPro"/>
</dbReference>
<proteinExistence type="predicted"/>
<dbReference type="InterPro" id="IPR010998">
    <property type="entry name" value="Integrase_recombinase_N"/>
</dbReference>
<evidence type="ECO:0000256" key="2">
    <source>
        <dbReference type="PROSITE-ProRule" id="PRU01248"/>
    </source>
</evidence>